<keyword evidence="8" id="KW-1185">Reference proteome</keyword>
<accession>A0A267MID6</accession>
<evidence type="ECO:0000256" key="2">
    <source>
        <dbReference type="ARBA" id="ARBA00022692"/>
    </source>
</evidence>
<dbReference type="OrthoDB" id="9790604at2"/>
<dbReference type="InterPro" id="IPR051843">
    <property type="entry name" value="CPA1_transporter"/>
</dbReference>
<dbReference type="AlphaFoldDB" id="A0A267MID6"/>
<dbReference type="Proteomes" id="UP000216024">
    <property type="component" value="Unassembled WGS sequence"/>
</dbReference>
<dbReference type="InterPro" id="IPR006153">
    <property type="entry name" value="Cation/H_exchanger_TM"/>
</dbReference>
<evidence type="ECO:0000256" key="4">
    <source>
        <dbReference type="ARBA" id="ARBA00023136"/>
    </source>
</evidence>
<proteinExistence type="predicted"/>
<feature type="transmembrane region" description="Helical" evidence="5">
    <location>
        <begin position="89"/>
        <end position="110"/>
    </location>
</feature>
<feature type="domain" description="Cation/H+ exchanger transmembrane" evidence="6">
    <location>
        <begin position="9"/>
        <end position="385"/>
    </location>
</feature>
<gene>
    <name evidence="7" type="ORF">CCE28_10810</name>
</gene>
<evidence type="ECO:0000313" key="7">
    <source>
        <dbReference type="EMBL" id="PAB59344.1"/>
    </source>
</evidence>
<dbReference type="Pfam" id="PF00999">
    <property type="entry name" value="Na_H_Exchanger"/>
    <property type="match status" value="1"/>
</dbReference>
<dbReference type="GO" id="GO:0015297">
    <property type="term" value="F:antiporter activity"/>
    <property type="evidence" value="ECO:0007669"/>
    <property type="project" value="InterPro"/>
</dbReference>
<organism evidence="7 8">
    <name type="scientific">Anaeromicrobium sediminis</name>
    <dbReference type="NCBI Taxonomy" id="1478221"/>
    <lineage>
        <taxon>Bacteria</taxon>
        <taxon>Bacillati</taxon>
        <taxon>Bacillota</taxon>
        <taxon>Clostridia</taxon>
        <taxon>Peptostreptococcales</taxon>
        <taxon>Thermotaleaceae</taxon>
        <taxon>Anaeromicrobium</taxon>
    </lineage>
</organism>
<feature type="transmembrane region" description="Helical" evidence="5">
    <location>
        <begin position="333"/>
        <end position="356"/>
    </location>
</feature>
<dbReference type="PANTHER" id="PTHR31102:SF1">
    <property type="entry name" value="CATION_H+ EXCHANGER DOMAIN-CONTAINING PROTEIN"/>
    <property type="match status" value="1"/>
</dbReference>
<feature type="transmembrane region" description="Helical" evidence="5">
    <location>
        <begin position="239"/>
        <end position="257"/>
    </location>
</feature>
<keyword evidence="4 5" id="KW-0472">Membrane</keyword>
<name>A0A267MID6_9FIRM</name>
<evidence type="ECO:0000256" key="3">
    <source>
        <dbReference type="ARBA" id="ARBA00022989"/>
    </source>
</evidence>
<evidence type="ECO:0000256" key="5">
    <source>
        <dbReference type="SAM" id="Phobius"/>
    </source>
</evidence>
<comment type="subcellular location">
    <subcellularLocation>
        <location evidence="1">Membrane</location>
        <topology evidence="1">Multi-pass membrane protein</topology>
    </subcellularLocation>
</comment>
<dbReference type="GO" id="GO:1902600">
    <property type="term" value="P:proton transmembrane transport"/>
    <property type="evidence" value="ECO:0007669"/>
    <property type="project" value="InterPro"/>
</dbReference>
<feature type="transmembrane region" description="Helical" evidence="5">
    <location>
        <begin position="218"/>
        <end position="233"/>
    </location>
</feature>
<dbReference type="Gene3D" id="1.20.1530.20">
    <property type="match status" value="1"/>
</dbReference>
<protein>
    <submittedName>
        <fullName evidence="7">Potassium transporter</fullName>
    </submittedName>
</protein>
<feature type="transmembrane region" description="Helical" evidence="5">
    <location>
        <begin position="149"/>
        <end position="175"/>
    </location>
</feature>
<dbReference type="PANTHER" id="PTHR31102">
    <property type="match status" value="1"/>
</dbReference>
<dbReference type="InterPro" id="IPR038770">
    <property type="entry name" value="Na+/solute_symporter_sf"/>
</dbReference>
<feature type="transmembrane region" description="Helical" evidence="5">
    <location>
        <begin position="116"/>
        <end position="137"/>
    </location>
</feature>
<keyword evidence="2 5" id="KW-0812">Transmembrane</keyword>
<evidence type="ECO:0000256" key="1">
    <source>
        <dbReference type="ARBA" id="ARBA00004141"/>
    </source>
</evidence>
<feature type="transmembrane region" description="Helical" evidence="5">
    <location>
        <begin position="277"/>
        <end position="294"/>
    </location>
</feature>
<feature type="transmembrane region" description="Helical" evidence="5">
    <location>
        <begin position="187"/>
        <end position="206"/>
    </location>
</feature>
<feature type="transmembrane region" description="Helical" evidence="5">
    <location>
        <begin position="27"/>
        <end position="45"/>
    </location>
</feature>
<feature type="transmembrane region" description="Helical" evidence="5">
    <location>
        <begin position="362"/>
        <end position="382"/>
    </location>
</feature>
<feature type="transmembrane region" description="Helical" evidence="5">
    <location>
        <begin position="300"/>
        <end position="321"/>
    </location>
</feature>
<comment type="caution">
    <text evidence="7">The sequence shown here is derived from an EMBL/GenBank/DDBJ whole genome shotgun (WGS) entry which is preliminary data.</text>
</comment>
<keyword evidence="3 5" id="KW-1133">Transmembrane helix</keyword>
<sequence length="392" mass="41903">MVFSLGIIIILGLLVNKLFNKLGLPGLLGMILLGIIIGPYGMNIISDSMLSISSDLRRLALIIILLRAGLGIKKETLHKIGVPAIKMSCLPGVMEGITIMFLASYVLKISKIESGMLAFIIAAVSPAVIVPQMLDFIQRKKGATKGIPTLILAGASIDDVFAITLFTTFLGLYGGKNISIPIKILEIPLSIILGILLGLICGIILIKIFKKYHIRDTKKALILIAIAIMLTTLEESLKNIIPIASLLGVMTIGFILLEKYPKVANRLSSKFNKIWVFAELLLFVLIGAQVNIYVALNSGILGLFIIAIGLLARSIGVLISVAGTNFNWREKLFCVIAYIPKATVQAAIGAVPLAAGVESGELILAIAVLSIIVTAPLGAFGIKITGEKWLAE</sequence>
<evidence type="ECO:0000259" key="6">
    <source>
        <dbReference type="Pfam" id="PF00999"/>
    </source>
</evidence>
<reference evidence="7 8" key="1">
    <citation type="submission" date="2017-06" db="EMBL/GenBank/DDBJ databases">
        <title>Draft genome sequence of anaerobic fermentative bacterium Anaeromicrobium sediminis DY2726D isolated from West Pacific Ocean sediments.</title>
        <authorList>
            <person name="Zeng X."/>
        </authorList>
    </citation>
    <scope>NUCLEOTIDE SEQUENCE [LARGE SCALE GENOMIC DNA]</scope>
    <source>
        <strain evidence="7 8">DY2726D</strain>
    </source>
</reference>
<dbReference type="GO" id="GO:0016020">
    <property type="term" value="C:membrane"/>
    <property type="evidence" value="ECO:0007669"/>
    <property type="project" value="UniProtKB-SubCell"/>
</dbReference>
<evidence type="ECO:0000313" key="8">
    <source>
        <dbReference type="Proteomes" id="UP000216024"/>
    </source>
</evidence>
<dbReference type="EMBL" id="NIBG01000008">
    <property type="protein sequence ID" value="PAB59344.1"/>
    <property type="molecule type" value="Genomic_DNA"/>
</dbReference>